<dbReference type="EMBL" id="JBHSMC010000025">
    <property type="protein sequence ID" value="MFC5466286.1"/>
    <property type="molecule type" value="Genomic_DNA"/>
</dbReference>
<evidence type="ECO:0000313" key="2">
    <source>
        <dbReference type="Proteomes" id="UP001596147"/>
    </source>
</evidence>
<keyword evidence="2" id="KW-1185">Reference proteome</keyword>
<gene>
    <name evidence="1" type="ORF">ACFPM4_16325</name>
</gene>
<organism evidence="1 2">
    <name type="scientific">Lederbergia graminis</name>
    <dbReference type="NCBI Taxonomy" id="735518"/>
    <lineage>
        <taxon>Bacteria</taxon>
        <taxon>Bacillati</taxon>
        <taxon>Bacillota</taxon>
        <taxon>Bacilli</taxon>
        <taxon>Bacillales</taxon>
        <taxon>Bacillaceae</taxon>
        <taxon>Lederbergia</taxon>
    </lineage>
</organism>
<sequence length="85" mass="10010">MSVHLELAQHAKNQNAMYNRFLELDQQRELYIEEAITLCKQGKIFSTEKINAVTREINKINLRFIPTRQLVTPEMVQEYVGRMAN</sequence>
<comment type="caution">
    <text evidence="1">The sequence shown here is derived from an EMBL/GenBank/DDBJ whole genome shotgun (WGS) entry which is preliminary data.</text>
</comment>
<dbReference type="Proteomes" id="UP001596147">
    <property type="component" value="Unassembled WGS sequence"/>
</dbReference>
<protein>
    <submittedName>
        <fullName evidence="1">DUF2533 family protein</fullName>
    </submittedName>
</protein>
<dbReference type="RefSeq" id="WP_382354108.1">
    <property type="nucleotide sequence ID" value="NZ_JBHSMC010000025.1"/>
</dbReference>
<dbReference type="InterPro" id="IPR019688">
    <property type="entry name" value="DUF2533"/>
</dbReference>
<name>A0ABW0LLU6_9BACI</name>
<proteinExistence type="predicted"/>
<dbReference type="Pfam" id="PF10752">
    <property type="entry name" value="DUF2533"/>
    <property type="match status" value="1"/>
</dbReference>
<accession>A0ABW0LLU6</accession>
<reference evidence="2" key="1">
    <citation type="journal article" date="2019" name="Int. J. Syst. Evol. Microbiol.">
        <title>The Global Catalogue of Microorganisms (GCM) 10K type strain sequencing project: providing services to taxonomists for standard genome sequencing and annotation.</title>
        <authorList>
            <consortium name="The Broad Institute Genomics Platform"/>
            <consortium name="The Broad Institute Genome Sequencing Center for Infectious Disease"/>
            <person name="Wu L."/>
            <person name="Ma J."/>
        </authorList>
    </citation>
    <scope>NUCLEOTIDE SEQUENCE [LARGE SCALE GENOMIC DNA]</scope>
    <source>
        <strain evidence="2">CGMCC 1.12237</strain>
    </source>
</reference>
<evidence type="ECO:0000313" key="1">
    <source>
        <dbReference type="EMBL" id="MFC5466286.1"/>
    </source>
</evidence>